<accession>A0A073J884</accession>
<dbReference type="Proteomes" id="UP000027746">
    <property type="component" value="Unassembled WGS sequence"/>
</dbReference>
<evidence type="ECO:0000313" key="2">
    <source>
        <dbReference type="EMBL" id="KEJ93922.1"/>
    </source>
</evidence>
<dbReference type="AlphaFoldDB" id="A0A073J884"/>
<dbReference type="RefSeq" id="WP_037931168.1">
    <property type="nucleotide sequence ID" value="NZ_CP054599.1"/>
</dbReference>
<sequence length="93" mass="10133">MTTATTHAPGRADTGWKRTGPTSATLTHGAVTASIHKIKAMGTGDALFELRVAPWFDGQPARYVCAKPDLKEVMGLAEHFARRITRTQKDILQ</sequence>
<reference evidence="2 3" key="1">
    <citation type="submission" date="2014-01" db="EMBL/GenBank/DDBJ databases">
        <title>Sulfitobacter sp. H3 (MCCC 1A00686) Genome Sequencing.</title>
        <authorList>
            <person name="Lai Q."/>
            <person name="Hong Z."/>
        </authorList>
    </citation>
    <scope>NUCLEOTIDE SEQUENCE [LARGE SCALE GENOMIC DNA]</scope>
    <source>
        <strain evidence="2 3">H3</strain>
    </source>
</reference>
<protein>
    <submittedName>
        <fullName evidence="2">Uncharacterized protein</fullName>
    </submittedName>
</protein>
<gene>
    <name evidence="2" type="ORF">SUH3_12105</name>
</gene>
<comment type="caution">
    <text evidence="2">The sequence shown here is derived from an EMBL/GenBank/DDBJ whole genome shotgun (WGS) entry which is preliminary data.</text>
</comment>
<evidence type="ECO:0000256" key="1">
    <source>
        <dbReference type="SAM" id="MobiDB-lite"/>
    </source>
</evidence>
<name>A0A073J884_9RHOB</name>
<evidence type="ECO:0000313" key="3">
    <source>
        <dbReference type="Proteomes" id="UP000027746"/>
    </source>
</evidence>
<keyword evidence="3" id="KW-1185">Reference proteome</keyword>
<dbReference type="EMBL" id="JAMD01000022">
    <property type="protein sequence ID" value="KEJ93922.1"/>
    <property type="molecule type" value="Genomic_DNA"/>
</dbReference>
<organism evidence="2 3">
    <name type="scientific">Pseudosulfitobacter pseudonitzschiae</name>
    <dbReference type="NCBI Taxonomy" id="1402135"/>
    <lineage>
        <taxon>Bacteria</taxon>
        <taxon>Pseudomonadati</taxon>
        <taxon>Pseudomonadota</taxon>
        <taxon>Alphaproteobacteria</taxon>
        <taxon>Rhodobacterales</taxon>
        <taxon>Roseobacteraceae</taxon>
        <taxon>Pseudosulfitobacter</taxon>
    </lineage>
</organism>
<dbReference type="GeneID" id="68869766"/>
<feature type="region of interest" description="Disordered" evidence="1">
    <location>
        <begin position="1"/>
        <end position="24"/>
    </location>
</feature>
<proteinExistence type="predicted"/>
<dbReference type="OrthoDB" id="7729299at2"/>